<dbReference type="Proteomes" id="UP001595692">
    <property type="component" value="Unassembled WGS sequence"/>
</dbReference>
<dbReference type="InterPro" id="IPR011683">
    <property type="entry name" value="Glyco_hydro_53"/>
</dbReference>
<feature type="signal peptide" evidence="6">
    <location>
        <begin position="1"/>
        <end position="25"/>
    </location>
</feature>
<dbReference type="Gene3D" id="3.20.20.80">
    <property type="entry name" value="Glycosidases"/>
    <property type="match status" value="1"/>
</dbReference>
<dbReference type="EMBL" id="JBHSAF010000001">
    <property type="protein sequence ID" value="MFC3911953.1"/>
    <property type="molecule type" value="Genomic_DNA"/>
</dbReference>
<dbReference type="RefSeq" id="WP_377149819.1">
    <property type="nucleotide sequence ID" value="NZ_JBHSAF010000001.1"/>
</dbReference>
<dbReference type="Pfam" id="PF07745">
    <property type="entry name" value="Glyco_hydro_53"/>
    <property type="match status" value="1"/>
</dbReference>
<dbReference type="PANTHER" id="PTHR34983">
    <property type="entry name" value="ARABINOGALACTAN ENDO-BETA-1,4-GALACTANASE A"/>
    <property type="match status" value="1"/>
</dbReference>
<keyword evidence="5 6" id="KW-0326">Glycosidase</keyword>
<evidence type="ECO:0000313" key="8">
    <source>
        <dbReference type="Proteomes" id="UP001595692"/>
    </source>
</evidence>
<evidence type="ECO:0000256" key="2">
    <source>
        <dbReference type="ARBA" id="ARBA00010687"/>
    </source>
</evidence>
<comment type="caution">
    <text evidence="7">The sequence shown here is derived from an EMBL/GenBank/DDBJ whole genome shotgun (WGS) entry which is preliminary data.</text>
</comment>
<dbReference type="SUPFAM" id="SSF51445">
    <property type="entry name" value="(Trans)glycosidases"/>
    <property type="match status" value="1"/>
</dbReference>
<evidence type="ECO:0000256" key="6">
    <source>
        <dbReference type="RuleBase" id="RU361192"/>
    </source>
</evidence>
<evidence type="ECO:0000256" key="3">
    <source>
        <dbReference type="ARBA" id="ARBA00012556"/>
    </source>
</evidence>
<dbReference type="InterPro" id="IPR017853">
    <property type="entry name" value="GH"/>
</dbReference>
<comment type="catalytic activity">
    <reaction evidence="1 6">
        <text>The enzyme specifically hydrolyzes (1-&gt;4)-beta-D-galactosidic linkages in type I arabinogalactans.</text>
        <dbReference type="EC" id="3.2.1.89"/>
    </reaction>
</comment>
<comment type="similarity">
    <text evidence="2 6">Belongs to the glycosyl hydrolase 53 family.</text>
</comment>
<keyword evidence="4 6" id="KW-0378">Hydrolase</keyword>
<name>A0ABV8CJ10_9GAMM</name>
<dbReference type="PANTHER" id="PTHR34983:SF1">
    <property type="entry name" value="ARABINOGALACTAN ENDO-BETA-1,4-GALACTANASE A"/>
    <property type="match status" value="1"/>
</dbReference>
<organism evidence="7 8">
    <name type="scientific">Pseudaeromonas sharmana</name>
    <dbReference type="NCBI Taxonomy" id="328412"/>
    <lineage>
        <taxon>Bacteria</taxon>
        <taxon>Pseudomonadati</taxon>
        <taxon>Pseudomonadota</taxon>
        <taxon>Gammaproteobacteria</taxon>
        <taxon>Aeromonadales</taxon>
        <taxon>Aeromonadaceae</taxon>
        <taxon>Pseudaeromonas</taxon>
    </lineage>
</organism>
<evidence type="ECO:0000256" key="4">
    <source>
        <dbReference type="ARBA" id="ARBA00022801"/>
    </source>
</evidence>
<reference evidence="8" key="1">
    <citation type="journal article" date="2019" name="Int. J. Syst. Evol. Microbiol.">
        <title>The Global Catalogue of Microorganisms (GCM) 10K type strain sequencing project: providing services to taxonomists for standard genome sequencing and annotation.</title>
        <authorList>
            <consortium name="The Broad Institute Genomics Platform"/>
            <consortium name="The Broad Institute Genome Sequencing Center for Infectious Disease"/>
            <person name="Wu L."/>
            <person name="Ma J."/>
        </authorList>
    </citation>
    <scope>NUCLEOTIDE SEQUENCE [LARGE SCALE GENOMIC DNA]</scope>
    <source>
        <strain evidence="8">CCUG 54939</strain>
    </source>
</reference>
<evidence type="ECO:0000313" key="7">
    <source>
        <dbReference type="EMBL" id="MFC3911953.1"/>
    </source>
</evidence>
<feature type="chain" id="PRO_5044956936" description="Arabinogalactan endo-beta-1,4-galactanase" evidence="6">
    <location>
        <begin position="26"/>
        <end position="337"/>
    </location>
</feature>
<accession>A0ABV8CJ10</accession>
<dbReference type="EC" id="3.2.1.89" evidence="3 6"/>
<evidence type="ECO:0000256" key="5">
    <source>
        <dbReference type="ARBA" id="ARBA00023295"/>
    </source>
</evidence>
<evidence type="ECO:0000256" key="1">
    <source>
        <dbReference type="ARBA" id="ARBA00001695"/>
    </source>
</evidence>
<protein>
    <recommendedName>
        <fullName evidence="3 6">Arabinogalactan endo-beta-1,4-galactanase</fullName>
        <ecNumber evidence="3 6">3.2.1.89</ecNumber>
    </recommendedName>
</protein>
<gene>
    <name evidence="7" type="ORF">ACFOSS_00535</name>
</gene>
<proteinExistence type="inferred from homology"/>
<keyword evidence="8" id="KW-1185">Reference proteome</keyword>
<keyword evidence="6" id="KW-0732">Signal</keyword>
<sequence>MTWKCNTLAAAVLALTALYQPLAEAMVKGADVSWLTQMEKSGYKFYNDSGSQQDLFPILKAHGMNAIRLRVWVNPANGWNNITDVVAKAKRAKAAGFDIMIDFHYSDTWADPANQTKPAAWSSYTFDQLMSNVYWHTYNSLTTLKNAGITPKWVQVGNETNNGMLWPEGKASVNMKNFAWLINSGYDAVKAVNSSTKVIVHLANCENNSLYRWMFDGLKANGGKWDIVGASIYPTQTGNGDWYTMNNQCFDNLSDMVTRYGKEVMVVEVGMPWDDPKNSYDTIASLLEKMKWIPNGKGLGVFYWEPQSYKNWQNYSLGLMDNSGKPTTALDAFLLNY</sequence>